<keyword evidence="2" id="KW-1185">Reference proteome</keyword>
<gene>
    <name evidence="1" type="ORF">EYF80_042863</name>
</gene>
<reference evidence="1 2" key="1">
    <citation type="submission" date="2019-03" db="EMBL/GenBank/DDBJ databases">
        <title>First draft genome of Liparis tanakae, snailfish: a comprehensive survey of snailfish specific genes.</title>
        <authorList>
            <person name="Kim W."/>
            <person name="Song I."/>
            <person name="Jeong J.-H."/>
            <person name="Kim D."/>
            <person name="Kim S."/>
            <person name="Ryu S."/>
            <person name="Song J.Y."/>
            <person name="Lee S.K."/>
        </authorList>
    </citation>
    <scope>NUCLEOTIDE SEQUENCE [LARGE SCALE GENOMIC DNA]</scope>
    <source>
        <tissue evidence="1">Muscle</tissue>
    </source>
</reference>
<sequence>MPCCCRGTRREANAVRSEARVVFGEVGETIGALIECLRERRAHGSLEPQKFSVTPKGFDEAHGFGINWASFRGFTSRGEMQLVAEARRRARGSRMRSAGQNGSSMLSKHALECFPLKNAIKDLAARDPTDIDSKILIWLRDGARMNGPVLGGCRRLEERHMAALLFPPGLQLLRGRRSNR</sequence>
<name>A0A4Z2G0B7_9TELE</name>
<organism evidence="1 2">
    <name type="scientific">Liparis tanakae</name>
    <name type="common">Tanaka's snailfish</name>
    <dbReference type="NCBI Taxonomy" id="230148"/>
    <lineage>
        <taxon>Eukaryota</taxon>
        <taxon>Metazoa</taxon>
        <taxon>Chordata</taxon>
        <taxon>Craniata</taxon>
        <taxon>Vertebrata</taxon>
        <taxon>Euteleostomi</taxon>
        <taxon>Actinopterygii</taxon>
        <taxon>Neopterygii</taxon>
        <taxon>Teleostei</taxon>
        <taxon>Neoteleostei</taxon>
        <taxon>Acanthomorphata</taxon>
        <taxon>Eupercaria</taxon>
        <taxon>Perciformes</taxon>
        <taxon>Cottioidei</taxon>
        <taxon>Cottales</taxon>
        <taxon>Liparidae</taxon>
        <taxon>Liparis</taxon>
    </lineage>
</organism>
<proteinExistence type="predicted"/>
<dbReference type="AlphaFoldDB" id="A0A4Z2G0B7"/>
<protein>
    <submittedName>
        <fullName evidence="1">Uncharacterized protein</fullName>
    </submittedName>
</protein>
<comment type="caution">
    <text evidence="1">The sequence shown here is derived from an EMBL/GenBank/DDBJ whole genome shotgun (WGS) entry which is preliminary data.</text>
</comment>
<evidence type="ECO:0000313" key="1">
    <source>
        <dbReference type="EMBL" id="TNN46947.1"/>
    </source>
</evidence>
<evidence type="ECO:0000313" key="2">
    <source>
        <dbReference type="Proteomes" id="UP000314294"/>
    </source>
</evidence>
<accession>A0A4Z2G0B7</accession>
<dbReference type="Proteomes" id="UP000314294">
    <property type="component" value="Unassembled WGS sequence"/>
</dbReference>
<dbReference type="EMBL" id="SRLO01000766">
    <property type="protein sequence ID" value="TNN46947.1"/>
    <property type="molecule type" value="Genomic_DNA"/>
</dbReference>